<reference evidence="2 3" key="1">
    <citation type="submission" date="2019-02" db="EMBL/GenBank/DDBJ databases">
        <authorList>
            <person name="Johnson N."/>
            <person name="McClure M.G."/>
            <person name="Christensen M."/>
            <person name="Johnson M."/>
            <person name="Gaffney B.L."/>
            <person name="Staples A.K."/>
            <person name="King R.A."/>
            <person name="Rinehart C.A."/>
            <person name="Rowland N.S."/>
            <person name="Garlena R.A."/>
            <person name="Russell D.A."/>
            <person name="Pope W.H."/>
            <person name="Jacobs-Sera D."/>
            <person name="Hendrix R.W."/>
            <person name="Hatfull G.F."/>
        </authorList>
    </citation>
    <scope>NUCLEOTIDE SEQUENCE [LARGE SCALE GENOMIC DNA]</scope>
</reference>
<feature type="domain" description="Bacteriophage CI repressor N-terminal" evidence="1">
    <location>
        <begin position="14"/>
        <end position="73"/>
    </location>
</feature>
<dbReference type="GO" id="GO:0003677">
    <property type="term" value="F:DNA binding"/>
    <property type="evidence" value="ECO:0007669"/>
    <property type="project" value="InterPro"/>
</dbReference>
<dbReference type="Pfam" id="PF07022">
    <property type="entry name" value="Phage_CI_repr"/>
    <property type="match status" value="1"/>
</dbReference>
<dbReference type="Proteomes" id="UP000295207">
    <property type="component" value="Segment"/>
</dbReference>
<evidence type="ECO:0000313" key="2">
    <source>
        <dbReference type="EMBL" id="QBP31628.1"/>
    </source>
</evidence>
<proteinExistence type="predicted"/>
<protein>
    <submittedName>
        <fullName evidence="2">Cro protein</fullName>
    </submittedName>
</protein>
<dbReference type="KEGG" id="vg:60325215"/>
<dbReference type="InterPro" id="IPR010744">
    <property type="entry name" value="Phage_CI_N"/>
</dbReference>
<evidence type="ECO:0000259" key="1">
    <source>
        <dbReference type="Pfam" id="PF07022"/>
    </source>
</evidence>
<dbReference type="GO" id="GO:0045892">
    <property type="term" value="P:negative regulation of DNA-templated transcription"/>
    <property type="evidence" value="ECO:0007669"/>
    <property type="project" value="InterPro"/>
</dbReference>
<sequence length="82" mass="9258">MQNFKHELRWNPERVANLLQANGIRGRYELAKRLNLTKSTVYVTFSADWSGAATHNMIAALAAEFDVPIEYLVHVAEREAAA</sequence>
<gene>
    <name evidence="2" type="primary">46</name>
    <name evidence="2" type="ORF">SEA_NIKLAS_46</name>
</gene>
<keyword evidence="3" id="KW-1185">Reference proteome</keyword>
<dbReference type="EMBL" id="MK494119">
    <property type="protein sequence ID" value="QBP31628.1"/>
    <property type="molecule type" value="Genomic_DNA"/>
</dbReference>
<name>A0A482JG83_9CAUD</name>
<organism evidence="2 3">
    <name type="scientific">Mycobacterium Phage Niklas</name>
    <dbReference type="NCBI Taxonomy" id="2517936"/>
    <lineage>
        <taxon>Viruses</taxon>
        <taxon>Duplodnaviria</taxon>
        <taxon>Heunggongvirae</taxon>
        <taxon>Uroviricota</taxon>
        <taxon>Caudoviricetes</taxon>
        <taxon>Weiservirinae</taxon>
        <taxon>Anayavirus</taxon>
        <taxon>Anayavirus niklas</taxon>
    </lineage>
</organism>
<accession>A0A482JG83</accession>
<evidence type="ECO:0000313" key="3">
    <source>
        <dbReference type="Proteomes" id="UP000295207"/>
    </source>
</evidence>
<dbReference type="RefSeq" id="YP_009953736.1">
    <property type="nucleotide sequence ID" value="NC_051625.1"/>
</dbReference>
<dbReference type="GeneID" id="60325215"/>